<keyword evidence="2" id="KW-1185">Reference proteome</keyword>
<dbReference type="EMBL" id="AP018929">
    <property type="protein sequence ID" value="BBG25003.1"/>
    <property type="molecule type" value="Genomic_DNA"/>
</dbReference>
<evidence type="ECO:0000313" key="2">
    <source>
        <dbReference type="Proteomes" id="UP000322983"/>
    </source>
</evidence>
<dbReference type="KEGG" id="step:IC006_2337"/>
<dbReference type="AlphaFoldDB" id="A0A510DXQ4"/>
<evidence type="ECO:0000313" key="1">
    <source>
        <dbReference type="EMBL" id="BBG25003.1"/>
    </source>
</evidence>
<accession>A0A510DXQ4</accession>
<dbReference type="Proteomes" id="UP000322983">
    <property type="component" value="Chromosome"/>
</dbReference>
<name>A0A510DXQ4_9CREN</name>
<organism evidence="1 2">
    <name type="scientific">Sulfuracidifex tepidarius</name>
    <dbReference type="NCBI Taxonomy" id="1294262"/>
    <lineage>
        <taxon>Archaea</taxon>
        <taxon>Thermoproteota</taxon>
        <taxon>Thermoprotei</taxon>
        <taxon>Sulfolobales</taxon>
        <taxon>Sulfolobaceae</taxon>
        <taxon>Sulfuracidifex</taxon>
    </lineage>
</organism>
<reference evidence="1 2" key="1">
    <citation type="journal article" date="2020" name="Int. J. Syst. Evol. Microbiol.">
        <title>Sulfuracidifex tepidarius gen. nov., sp. nov. and transfer of Sulfolobus metallicus Huber and Stetter 1992 to the genus Sulfuracidifex as Sulfuracidifex metallicus comb. nov.</title>
        <authorList>
            <person name="Itoh T."/>
            <person name="Miura T."/>
            <person name="Sakai H.D."/>
            <person name="Kato S."/>
            <person name="Ohkuma M."/>
            <person name="Takashina T."/>
        </authorList>
    </citation>
    <scope>NUCLEOTIDE SEQUENCE [LARGE SCALE GENOMIC DNA]</scope>
    <source>
        <strain evidence="1 2">IC-006</strain>
    </source>
</reference>
<sequence length="42" mass="4990">MYSLCLFLKSEYNFLLVKNIRRRLSSMAVKIVGGRLEFKFMS</sequence>
<protein>
    <submittedName>
        <fullName evidence="1">Uncharacterized protein</fullName>
    </submittedName>
</protein>
<proteinExistence type="predicted"/>
<gene>
    <name evidence="1" type="ORF">IC006_2337</name>
</gene>